<sequence length="253" mass="28877">MKLISIVEIGNHKSLLTKRVIDFIQAQQIQIKTLFEKSLSIKNIELEAKEAEEVPESLYTCHFSIGELGTLSASLSCRGIDNIFCRHLNIPTWVSDDILNYEKLTFSHVNFFHRQVISLLEILFPKIKIDLLKSETNQQTSIDINLSLVANECQEELYISFSNELLDYFSDGLKKQKDFNVHDVQHQLNDIPFNINVVLMKSELSINDVNAIAVGDFIELQKYDLLDVNVENQTLFKGQLIVGENAQLGVKYA</sequence>
<keyword evidence="3" id="KW-1185">Reference proteome</keyword>
<dbReference type="Pfam" id="PF01052">
    <property type="entry name" value="FliMN_C"/>
    <property type="match status" value="1"/>
</dbReference>
<dbReference type="Proteomes" id="UP000051221">
    <property type="component" value="Unassembled WGS sequence"/>
</dbReference>
<dbReference type="Gene3D" id="2.30.330.10">
    <property type="entry name" value="SpoA-like"/>
    <property type="match status" value="1"/>
</dbReference>
<name>A0A0Q2N1B6_VIBFU</name>
<comment type="caution">
    <text evidence="2">The sequence shown here is derived from an EMBL/GenBank/DDBJ whole genome shotgun (WGS) entry which is preliminary data.</text>
</comment>
<evidence type="ECO:0000313" key="2">
    <source>
        <dbReference type="EMBL" id="KQH85575.1"/>
    </source>
</evidence>
<dbReference type="InterPro" id="IPR001543">
    <property type="entry name" value="FliN-like_C"/>
</dbReference>
<reference evidence="2 3" key="1">
    <citation type="submission" date="2015-08" db="EMBL/GenBank/DDBJ databases">
        <title>Antibacterial properties of a collection of Vibrionaceae strains.</title>
        <authorList>
            <person name="Giubergia S."/>
        </authorList>
    </citation>
    <scope>NUCLEOTIDE SEQUENCE [LARGE SCALE GENOMIC DNA]</scope>
    <source>
        <strain evidence="2 3">S0821</strain>
    </source>
</reference>
<dbReference type="AlphaFoldDB" id="A0A0Q2N1B6"/>
<feature type="domain" description="Flagellar motor switch protein FliN-like C-terminal" evidence="1">
    <location>
        <begin position="187"/>
        <end position="245"/>
    </location>
</feature>
<gene>
    <name evidence="2" type="ORF">AMR76_13815</name>
</gene>
<dbReference type="InterPro" id="IPR036429">
    <property type="entry name" value="SpoA-like_sf"/>
</dbReference>
<organism evidence="2 3">
    <name type="scientific">Vibrio furnissii</name>
    <dbReference type="NCBI Taxonomy" id="29494"/>
    <lineage>
        <taxon>Bacteria</taxon>
        <taxon>Pseudomonadati</taxon>
        <taxon>Pseudomonadota</taxon>
        <taxon>Gammaproteobacteria</taxon>
        <taxon>Vibrionales</taxon>
        <taxon>Vibrionaceae</taxon>
        <taxon>Vibrio</taxon>
    </lineage>
</organism>
<dbReference type="SUPFAM" id="SSF101801">
    <property type="entry name" value="Surface presentation of antigens (SPOA)"/>
    <property type="match status" value="1"/>
</dbReference>
<proteinExistence type="predicted"/>
<protein>
    <recommendedName>
        <fullName evidence="1">Flagellar motor switch protein FliN-like C-terminal domain-containing protein</fullName>
    </recommendedName>
</protein>
<evidence type="ECO:0000313" key="3">
    <source>
        <dbReference type="Proteomes" id="UP000051221"/>
    </source>
</evidence>
<dbReference type="EMBL" id="LKHS01000010">
    <property type="protein sequence ID" value="KQH85575.1"/>
    <property type="molecule type" value="Genomic_DNA"/>
</dbReference>
<dbReference type="RefSeq" id="WP_055466390.1">
    <property type="nucleotide sequence ID" value="NZ_LKHS01000010.1"/>
</dbReference>
<accession>A0A0Q2N1B6</accession>
<dbReference type="InParanoid" id="A0A0Q2N1B6"/>
<evidence type="ECO:0000259" key="1">
    <source>
        <dbReference type="Pfam" id="PF01052"/>
    </source>
</evidence>